<organism evidence="4 5">
    <name type="scientific">Acrobeloides nanus</name>
    <dbReference type="NCBI Taxonomy" id="290746"/>
    <lineage>
        <taxon>Eukaryota</taxon>
        <taxon>Metazoa</taxon>
        <taxon>Ecdysozoa</taxon>
        <taxon>Nematoda</taxon>
        <taxon>Chromadorea</taxon>
        <taxon>Rhabditida</taxon>
        <taxon>Tylenchina</taxon>
        <taxon>Cephalobomorpha</taxon>
        <taxon>Cephaloboidea</taxon>
        <taxon>Cephalobidae</taxon>
        <taxon>Acrobeloides</taxon>
    </lineage>
</organism>
<evidence type="ECO:0000259" key="3">
    <source>
        <dbReference type="SMART" id="SM01254"/>
    </source>
</evidence>
<keyword evidence="4" id="KW-1185">Reference proteome</keyword>
<dbReference type="SMART" id="SM01254">
    <property type="entry name" value="KLRAQ"/>
    <property type="match status" value="1"/>
</dbReference>
<feature type="coiled-coil region" evidence="1">
    <location>
        <begin position="124"/>
        <end position="151"/>
    </location>
</feature>
<feature type="region of interest" description="Disordered" evidence="2">
    <location>
        <begin position="153"/>
        <end position="182"/>
    </location>
</feature>
<evidence type="ECO:0000256" key="1">
    <source>
        <dbReference type="SAM" id="Coils"/>
    </source>
</evidence>
<evidence type="ECO:0000313" key="5">
    <source>
        <dbReference type="WBParaSite" id="ACRNAN_scaffold17587.g7078.t1"/>
    </source>
</evidence>
<dbReference type="PANTHER" id="PTHR21448:SF0">
    <property type="entry name" value="PROTEIN PHOSPHATASE 1 REGULATORY SUBUNIT 21"/>
    <property type="match status" value="1"/>
</dbReference>
<dbReference type="Proteomes" id="UP000887540">
    <property type="component" value="Unplaced"/>
</dbReference>
<dbReference type="GO" id="GO:0005769">
    <property type="term" value="C:early endosome"/>
    <property type="evidence" value="ECO:0007669"/>
    <property type="project" value="TreeGrafter"/>
</dbReference>
<dbReference type="AlphaFoldDB" id="A0A914D4C8"/>
<evidence type="ECO:0000313" key="4">
    <source>
        <dbReference type="Proteomes" id="UP000887540"/>
    </source>
</evidence>
<protein>
    <submittedName>
        <fullName evidence="5">Protein phosphatase 1 regulatory subunit 21 N-terminal domain-containing protein</fullName>
    </submittedName>
</protein>
<feature type="coiled-coil region" evidence="1">
    <location>
        <begin position="5"/>
        <end position="81"/>
    </location>
</feature>
<sequence length="253" mass="29173">LRNQVPVLKNAVVEKQSENEKLKEEVQSKETSLRKLRSENESLAFRNDQLLKRIEALQQTLDDTNAAFNSAKNKKKHKEANLRLFGESSRLQPSTSDTQTVLEQELERKLLENGELHSKLFDLERQNESIVADLTQRISALEQENVRLKSSIVHENTRETMARTSRHTHKSSDQQSDYYSDENPKEHLDAQIFEMPQEIITPQDEAKLYANGLLTSTKNVIDSFVNLFTLFEQRCNIYPCDITLETLPSSIVK</sequence>
<accession>A0A914D4C8</accession>
<keyword evidence="1" id="KW-0175">Coiled coil</keyword>
<dbReference type="Pfam" id="PF10205">
    <property type="entry name" value="KLRAQ"/>
    <property type="match status" value="1"/>
</dbReference>
<dbReference type="PANTHER" id="PTHR21448">
    <property type="entry name" value="SMOOTH MUSCLE MYOSIN HEAVY CHAIN-RELATED"/>
    <property type="match status" value="1"/>
</dbReference>
<feature type="domain" description="Protein phosphatase 1 regulatory subunit 21 N-terminal" evidence="3">
    <location>
        <begin position="1"/>
        <end position="106"/>
    </location>
</feature>
<dbReference type="GO" id="GO:0016020">
    <property type="term" value="C:membrane"/>
    <property type="evidence" value="ECO:0007669"/>
    <property type="project" value="TreeGrafter"/>
</dbReference>
<dbReference type="WBParaSite" id="ACRNAN_scaffold17587.g7078.t1">
    <property type="protein sequence ID" value="ACRNAN_scaffold17587.g7078.t1"/>
    <property type="gene ID" value="ACRNAN_scaffold17587.g7078"/>
</dbReference>
<dbReference type="InterPro" id="IPR019343">
    <property type="entry name" value="PPP1R21_N"/>
</dbReference>
<reference evidence="5" key="1">
    <citation type="submission" date="2022-11" db="UniProtKB">
        <authorList>
            <consortium name="WormBaseParasite"/>
        </authorList>
    </citation>
    <scope>IDENTIFICATION</scope>
</reference>
<dbReference type="InterPro" id="IPR040024">
    <property type="entry name" value="PPP1R21"/>
</dbReference>
<name>A0A914D4C8_9BILA</name>
<proteinExistence type="predicted"/>
<evidence type="ECO:0000256" key="2">
    <source>
        <dbReference type="SAM" id="MobiDB-lite"/>
    </source>
</evidence>